<evidence type="ECO:0000313" key="2">
    <source>
        <dbReference type="Proteomes" id="UP001176941"/>
    </source>
</evidence>
<proteinExistence type="predicted"/>
<evidence type="ECO:0000313" key="1">
    <source>
        <dbReference type="EMBL" id="CAI9181122.1"/>
    </source>
</evidence>
<dbReference type="EMBL" id="OX460343">
    <property type="protein sequence ID" value="CAI9181122.1"/>
    <property type="molecule type" value="Genomic_DNA"/>
</dbReference>
<sequence>VFDFELDKEDMNTLLSCNRAWRACALVSCASHRDYPFRSFEGVLKLQVPALAQVTCRLPPHFSYV</sequence>
<name>A0ABN9A829_RANTA</name>
<protein>
    <submittedName>
        <fullName evidence="1">Uncharacterized protein</fullName>
    </submittedName>
</protein>
<accession>A0ABN9A829</accession>
<reference evidence="1" key="1">
    <citation type="submission" date="2023-04" db="EMBL/GenBank/DDBJ databases">
        <authorList>
            <consortium name="ELIXIR-Norway"/>
        </authorList>
    </citation>
    <scope>NUCLEOTIDE SEQUENCE [LARGE SCALE GENOMIC DNA]</scope>
</reference>
<dbReference type="Proteomes" id="UP001176941">
    <property type="component" value="Chromosome X"/>
</dbReference>
<feature type="non-terminal residue" evidence="1">
    <location>
        <position position="1"/>
    </location>
</feature>
<organism evidence="1 2">
    <name type="scientific">Rangifer tarandus platyrhynchus</name>
    <name type="common">Svalbard reindeer</name>
    <dbReference type="NCBI Taxonomy" id="3082113"/>
    <lineage>
        <taxon>Eukaryota</taxon>
        <taxon>Metazoa</taxon>
        <taxon>Chordata</taxon>
        <taxon>Craniata</taxon>
        <taxon>Vertebrata</taxon>
        <taxon>Euteleostomi</taxon>
        <taxon>Mammalia</taxon>
        <taxon>Eutheria</taxon>
        <taxon>Laurasiatheria</taxon>
        <taxon>Artiodactyla</taxon>
        <taxon>Ruminantia</taxon>
        <taxon>Pecora</taxon>
        <taxon>Cervidae</taxon>
        <taxon>Odocoileinae</taxon>
        <taxon>Rangifer</taxon>
    </lineage>
</organism>
<keyword evidence="2" id="KW-1185">Reference proteome</keyword>
<gene>
    <name evidence="1" type="ORF">MRATA1EN1_LOCUS30084</name>
</gene>